<dbReference type="Proteomes" id="UP000013877">
    <property type="component" value="Unassembled WGS sequence"/>
</dbReference>
<dbReference type="HOGENOM" id="CLU_3152570_0_0_9"/>
<reference evidence="2 4" key="2">
    <citation type="submission" date="2013-03" db="EMBL/GenBank/DDBJ databases">
        <title>The Genome Sequence of Enterococcus raffinosus ATCC_49464 (PacBio/Illumina hybrid assembly).</title>
        <authorList>
            <consortium name="The Broad Institute Genomics Platform"/>
            <consortium name="The Broad Institute Genome Sequencing Center for Infectious Disease"/>
            <person name="Earl A."/>
            <person name="Russ C."/>
            <person name="Gilmore M."/>
            <person name="Surin D."/>
            <person name="Walker B."/>
            <person name="Young S."/>
            <person name="Zeng Q."/>
            <person name="Gargeya S."/>
            <person name="Fitzgerald M."/>
            <person name="Haas B."/>
            <person name="Abouelleil A."/>
            <person name="Allen A.W."/>
            <person name="Alvarado L."/>
            <person name="Arachchi H.M."/>
            <person name="Berlin A.M."/>
            <person name="Chapman S.B."/>
            <person name="Gainer-Dewar J."/>
            <person name="Goldberg J."/>
            <person name="Griggs A."/>
            <person name="Gujja S."/>
            <person name="Hansen M."/>
            <person name="Howarth C."/>
            <person name="Imamovic A."/>
            <person name="Ireland A."/>
            <person name="Larimer J."/>
            <person name="McCowan C."/>
            <person name="Murphy C."/>
            <person name="Pearson M."/>
            <person name="Poon T.W."/>
            <person name="Priest M."/>
            <person name="Roberts A."/>
            <person name="Saif S."/>
            <person name="Shea T."/>
            <person name="Sisk P."/>
            <person name="Sykes S."/>
            <person name="Wortman J."/>
            <person name="Nusbaum C."/>
            <person name="Birren B."/>
        </authorList>
    </citation>
    <scope>NUCLEOTIDE SEQUENCE [LARGE SCALE GENOMIC DNA]</scope>
    <source>
        <strain evidence="2 4">ATCC 49464</strain>
    </source>
</reference>
<dbReference type="Proteomes" id="UP000014158">
    <property type="component" value="Unassembled WGS sequence"/>
</dbReference>
<evidence type="ECO:0000313" key="3">
    <source>
        <dbReference type="Proteomes" id="UP000013877"/>
    </source>
</evidence>
<name>R2NVA6_9ENTE</name>
<dbReference type="EMBL" id="AJAL01000016">
    <property type="protein sequence ID" value="EOH75942.1"/>
    <property type="molecule type" value="Genomic_DNA"/>
</dbReference>
<reference evidence="1 3" key="1">
    <citation type="submission" date="2013-02" db="EMBL/GenBank/DDBJ databases">
        <title>The Genome Sequence of Enterococcus raffinosus ATCC_49464.</title>
        <authorList>
            <consortium name="The Broad Institute Genome Sequencing Platform"/>
            <consortium name="The Broad Institute Genome Sequencing Center for Infectious Disease"/>
            <person name="Earl A.M."/>
            <person name="Gilmore M.S."/>
            <person name="Lebreton F."/>
            <person name="Walker B."/>
            <person name="Young S.K."/>
            <person name="Zeng Q."/>
            <person name="Gargeya S."/>
            <person name="Fitzgerald M."/>
            <person name="Haas B."/>
            <person name="Abouelleil A."/>
            <person name="Alvarado L."/>
            <person name="Arachchi H.M."/>
            <person name="Berlin A.M."/>
            <person name="Chapman S.B."/>
            <person name="Dewar J."/>
            <person name="Goldberg J."/>
            <person name="Griggs A."/>
            <person name="Gujja S."/>
            <person name="Hansen M."/>
            <person name="Howarth C."/>
            <person name="Imamovic A."/>
            <person name="Larimer J."/>
            <person name="McCowan C."/>
            <person name="Murphy C."/>
            <person name="Neiman D."/>
            <person name="Pearson M."/>
            <person name="Priest M."/>
            <person name="Roberts A."/>
            <person name="Saif S."/>
            <person name="Shea T."/>
            <person name="Sisk P."/>
            <person name="Sykes S."/>
            <person name="Wortman J."/>
            <person name="Nusbaum C."/>
            <person name="Birren B."/>
        </authorList>
    </citation>
    <scope>NUCLEOTIDE SEQUENCE [LARGE SCALE GENOMIC DNA]</scope>
    <source>
        <strain evidence="1 3">ATCC 49464</strain>
    </source>
</reference>
<sequence>MHRSEVVIYKYPAKLKIFLGNQRERLQYRADSNLKSRKNSAFTLIYFS</sequence>
<evidence type="ECO:0000313" key="4">
    <source>
        <dbReference type="Proteomes" id="UP000014158"/>
    </source>
</evidence>
<organism evidence="1 3">
    <name type="scientific">Enterococcus raffinosus ATCC 49464</name>
    <dbReference type="NCBI Taxonomy" id="1158602"/>
    <lineage>
        <taxon>Bacteria</taxon>
        <taxon>Bacillati</taxon>
        <taxon>Bacillota</taxon>
        <taxon>Bacilli</taxon>
        <taxon>Lactobacillales</taxon>
        <taxon>Enterococcaceae</taxon>
        <taxon>Enterococcus</taxon>
    </lineage>
</organism>
<evidence type="ECO:0000313" key="1">
    <source>
        <dbReference type="EMBL" id="EOH75942.1"/>
    </source>
</evidence>
<gene>
    <name evidence="2" type="ORF">I590_03034</name>
    <name evidence="1" type="ORF">UAK_03091</name>
</gene>
<protein>
    <submittedName>
        <fullName evidence="1">Uncharacterized protein</fullName>
    </submittedName>
</protein>
<accession>R2NVA6</accession>
<dbReference type="EMBL" id="ASWF01000003">
    <property type="protein sequence ID" value="EOT76208.1"/>
    <property type="molecule type" value="Genomic_DNA"/>
</dbReference>
<evidence type="ECO:0000313" key="2">
    <source>
        <dbReference type="EMBL" id="EOT76208.1"/>
    </source>
</evidence>
<keyword evidence="4" id="KW-1185">Reference proteome</keyword>
<dbReference type="AlphaFoldDB" id="R2NVA6"/>
<comment type="caution">
    <text evidence="1">The sequence shown here is derived from an EMBL/GenBank/DDBJ whole genome shotgun (WGS) entry which is preliminary data.</text>
</comment>
<proteinExistence type="predicted"/>